<keyword evidence="5" id="KW-0812">Transmembrane</keyword>
<dbReference type="InterPro" id="IPR000719">
    <property type="entry name" value="Prot_kinase_dom"/>
</dbReference>
<proteinExistence type="predicted"/>
<feature type="region of interest" description="Disordered" evidence="4">
    <location>
        <begin position="1"/>
        <end position="52"/>
    </location>
</feature>
<dbReference type="PROSITE" id="PS50297">
    <property type="entry name" value="ANK_REP_REGION"/>
    <property type="match status" value="2"/>
</dbReference>
<protein>
    <recommendedName>
        <fullName evidence="6">Protein kinase domain-containing protein</fullName>
    </recommendedName>
</protein>
<dbReference type="InterPro" id="IPR036770">
    <property type="entry name" value="Ankyrin_rpt-contain_sf"/>
</dbReference>
<keyword evidence="1" id="KW-0677">Repeat</keyword>
<dbReference type="Gene3D" id="1.25.40.20">
    <property type="entry name" value="Ankyrin repeat-containing domain"/>
    <property type="match status" value="1"/>
</dbReference>
<feature type="domain" description="Protein kinase" evidence="6">
    <location>
        <begin position="208"/>
        <end position="540"/>
    </location>
</feature>
<evidence type="ECO:0000313" key="7">
    <source>
        <dbReference type="EMBL" id="KAB8075212.1"/>
    </source>
</evidence>
<dbReference type="GO" id="GO:0004672">
    <property type="term" value="F:protein kinase activity"/>
    <property type="evidence" value="ECO:0007669"/>
    <property type="project" value="InterPro"/>
</dbReference>
<dbReference type="InterPro" id="IPR002110">
    <property type="entry name" value="Ankyrin_rpt"/>
</dbReference>
<sequence length="854" mass="94907">MPTRGSSNNLLPTIPDTQVASDSDPLHHATSSPIASLADPTRRTSVTQKRPCHDPDSLLRFLGCGLQAKTHRRNSPLEKIVTRHSLAGIWNEACLETFIDLMKPGFDYNDIDLIREEYLQTLSILVDIGWLEWGRFAEIFLNPDAVGEGGRSDRMIPTYTLAILEDESFLGPPWAEKFLASQYTFYPIDIQEGRSLVLSKEWRLPFTNDKPLNIGEGGYGQVTKEVIGRGHFRSGSDIHPPGAPYNKEIPVARKRFSVKGHFRYETKNLEILRSSLSQHHRIAPFLATVAIGNEFNILSPLASMDLEAFLLSGHQNIPDLKVHDLIQESAKLAGALAYLHKGLDGDIPGLSCWHMDLKPENILVFHGDTPEFPKVGKWKISDFGISIITGPKETGTIVTVTEFVDALTQRQKAMRPPGPYQPPDGDSFGPRSDVWSLGCILTRVLALGLEGGTGLTQLDELRKTDVDGVSLYENDYFYRGSPAVLNPHIQDWLDRLPHHHANYNFEFLGGCRSLILSMLEIDQEARPYAYEVQEQLHKLMNNAQRTLSCYSRSADTDGHAGSIGLDSVDSESSKRKVEYLMHAIDLGDLEEAGSWLRQGVNVEEKDERPERPLINAIQTGFVQAVELLLDHRRDLDLETPNSAGDTPLKIAAESGNTELVKILLTAGAIVDNPSRRGFTPLMSACRHGHEPAVQALLSRAANCSLHSHDGYTSLHYATFSRDGAKIIKLLSERLTSLGIPRDIPKADNGETPLLTLSKNYADTPFWWKMLDALLKGGIDINKADMNGTTPLYYAVGRECSKLVARLVSEGARWELPVSLISFLLGLLFCSYLSSLAFLSFHFSVLFCFLIFTSN</sequence>
<evidence type="ECO:0000313" key="8">
    <source>
        <dbReference type="Proteomes" id="UP000326565"/>
    </source>
</evidence>
<evidence type="ECO:0000256" key="5">
    <source>
        <dbReference type="SAM" id="Phobius"/>
    </source>
</evidence>
<dbReference type="Pfam" id="PF12796">
    <property type="entry name" value="Ank_2"/>
    <property type="match status" value="2"/>
</dbReference>
<dbReference type="Proteomes" id="UP000326565">
    <property type="component" value="Unassembled WGS sequence"/>
</dbReference>
<keyword evidence="5" id="KW-1133">Transmembrane helix</keyword>
<feature type="repeat" description="ANK" evidence="3">
    <location>
        <begin position="643"/>
        <end position="675"/>
    </location>
</feature>
<reference evidence="7 8" key="1">
    <citation type="submission" date="2019-04" db="EMBL/GenBank/DDBJ databases">
        <title>Friends and foes A comparative genomics study of 23 Aspergillus species from section Flavi.</title>
        <authorList>
            <consortium name="DOE Joint Genome Institute"/>
            <person name="Kjaerbolling I."/>
            <person name="Vesth T."/>
            <person name="Frisvad J.C."/>
            <person name="Nybo J.L."/>
            <person name="Theobald S."/>
            <person name="Kildgaard S."/>
            <person name="Isbrandt T."/>
            <person name="Kuo A."/>
            <person name="Sato A."/>
            <person name="Lyhne E.K."/>
            <person name="Kogle M.E."/>
            <person name="Wiebenga A."/>
            <person name="Kun R.S."/>
            <person name="Lubbers R.J."/>
            <person name="Makela M.R."/>
            <person name="Barry K."/>
            <person name="Chovatia M."/>
            <person name="Clum A."/>
            <person name="Daum C."/>
            <person name="Haridas S."/>
            <person name="He G."/>
            <person name="LaButti K."/>
            <person name="Lipzen A."/>
            <person name="Mondo S."/>
            <person name="Riley R."/>
            <person name="Salamov A."/>
            <person name="Simmons B.A."/>
            <person name="Magnuson J.K."/>
            <person name="Henrissat B."/>
            <person name="Mortensen U.H."/>
            <person name="Larsen T.O."/>
            <person name="Devries R.P."/>
            <person name="Grigoriev I.V."/>
            <person name="Machida M."/>
            <person name="Baker S.E."/>
            <person name="Andersen M.R."/>
        </authorList>
    </citation>
    <scope>NUCLEOTIDE SEQUENCE [LARGE SCALE GENOMIC DNA]</scope>
    <source>
        <strain evidence="7 8">CBS 151.66</strain>
    </source>
</reference>
<dbReference type="InterPro" id="IPR008271">
    <property type="entry name" value="Ser/Thr_kinase_AS"/>
</dbReference>
<dbReference type="OrthoDB" id="5986190at2759"/>
<feature type="repeat" description="ANK" evidence="3">
    <location>
        <begin position="676"/>
        <end position="708"/>
    </location>
</feature>
<evidence type="ECO:0000256" key="2">
    <source>
        <dbReference type="ARBA" id="ARBA00023043"/>
    </source>
</evidence>
<dbReference type="GO" id="GO:0005524">
    <property type="term" value="F:ATP binding"/>
    <property type="evidence" value="ECO:0007669"/>
    <property type="project" value="InterPro"/>
</dbReference>
<dbReference type="SUPFAM" id="SSF56112">
    <property type="entry name" value="Protein kinase-like (PK-like)"/>
    <property type="match status" value="1"/>
</dbReference>
<gene>
    <name evidence="7" type="ORF">BDV29DRAFT_201045</name>
</gene>
<evidence type="ECO:0000256" key="3">
    <source>
        <dbReference type="PROSITE-ProRule" id="PRU00023"/>
    </source>
</evidence>
<evidence type="ECO:0000259" key="6">
    <source>
        <dbReference type="PROSITE" id="PS50011"/>
    </source>
</evidence>
<dbReference type="PROSITE" id="PS50011">
    <property type="entry name" value="PROTEIN_KINASE_DOM"/>
    <property type="match status" value="1"/>
</dbReference>
<name>A0A5N5X7E1_9EURO</name>
<dbReference type="AlphaFoldDB" id="A0A5N5X7E1"/>
<evidence type="ECO:0000256" key="4">
    <source>
        <dbReference type="SAM" id="MobiDB-lite"/>
    </source>
</evidence>
<evidence type="ECO:0000256" key="1">
    <source>
        <dbReference type="ARBA" id="ARBA00022737"/>
    </source>
</evidence>
<keyword evidence="2 3" id="KW-0040">ANK repeat</keyword>
<organism evidence="7 8">
    <name type="scientific">Aspergillus leporis</name>
    <dbReference type="NCBI Taxonomy" id="41062"/>
    <lineage>
        <taxon>Eukaryota</taxon>
        <taxon>Fungi</taxon>
        <taxon>Dikarya</taxon>
        <taxon>Ascomycota</taxon>
        <taxon>Pezizomycotina</taxon>
        <taxon>Eurotiomycetes</taxon>
        <taxon>Eurotiomycetidae</taxon>
        <taxon>Eurotiales</taxon>
        <taxon>Aspergillaceae</taxon>
        <taxon>Aspergillus</taxon>
        <taxon>Aspergillus subgen. Circumdati</taxon>
    </lineage>
</organism>
<dbReference type="SMART" id="SM00220">
    <property type="entry name" value="S_TKc"/>
    <property type="match status" value="1"/>
</dbReference>
<keyword evidence="5" id="KW-0472">Membrane</keyword>
<keyword evidence="8" id="KW-1185">Reference proteome</keyword>
<dbReference type="PANTHER" id="PTHR24171">
    <property type="entry name" value="ANKYRIN REPEAT DOMAIN-CONTAINING PROTEIN 39-RELATED"/>
    <property type="match status" value="1"/>
</dbReference>
<dbReference type="Gene3D" id="1.10.510.10">
    <property type="entry name" value="Transferase(Phosphotransferase) domain 1"/>
    <property type="match status" value="1"/>
</dbReference>
<feature type="compositionally biased region" description="Polar residues" evidence="4">
    <location>
        <begin position="1"/>
        <end position="21"/>
    </location>
</feature>
<feature type="transmembrane region" description="Helical" evidence="5">
    <location>
        <begin position="822"/>
        <end position="851"/>
    </location>
</feature>
<accession>A0A5N5X7E1</accession>
<dbReference type="InterPro" id="IPR011009">
    <property type="entry name" value="Kinase-like_dom_sf"/>
</dbReference>
<dbReference type="SMART" id="SM00248">
    <property type="entry name" value="ANK"/>
    <property type="match status" value="6"/>
</dbReference>
<dbReference type="PROSITE" id="PS50088">
    <property type="entry name" value="ANK_REPEAT"/>
    <property type="match status" value="2"/>
</dbReference>
<dbReference type="EMBL" id="ML732198">
    <property type="protein sequence ID" value="KAB8075212.1"/>
    <property type="molecule type" value="Genomic_DNA"/>
</dbReference>
<dbReference type="Pfam" id="PF00069">
    <property type="entry name" value="Pkinase"/>
    <property type="match status" value="1"/>
</dbReference>
<dbReference type="SUPFAM" id="SSF48403">
    <property type="entry name" value="Ankyrin repeat"/>
    <property type="match status" value="1"/>
</dbReference>
<dbReference type="PROSITE" id="PS00108">
    <property type="entry name" value="PROTEIN_KINASE_ST"/>
    <property type="match status" value="1"/>
</dbReference>
<dbReference type="CDD" id="cd00180">
    <property type="entry name" value="PKc"/>
    <property type="match status" value="1"/>
</dbReference>